<organism evidence="1 2">
    <name type="scientific">Orchesella dallaii</name>
    <dbReference type="NCBI Taxonomy" id="48710"/>
    <lineage>
        <taxon>Eukaryota</taxon>
        <taxon>Metazoa</taxon>
        <taxon>Ecdysozoa</taxon>
        <taxon>Arthropoda</taxon>
        <taxon>Hexapoda</taxon>
        <taxon>Collembola</taxon>
        <taxon>Entomobryomorpha</taxon>
        <taxon>Entomobryoidea</taxon>
        <taxon>Orchesellidae</taxon>
        <taxon>Orchesellinae</taxon>
        <taxon>Orchesella</taxon>
    </lineage>
</organism>
<evidence type="ECO:0000313" key="2">
    <source>
        <dbReference type="Proteomes" id="UP001642540"/>
    </source>
</evidence>
<name>A0ABP1RS59_9HEXA</name>
<dbReference type="SUPFAM" id="SSF55729">
    <property type="entry name" value="Acyl-CoA N-acyltransferases (Nat)"/>
    <property type="match status" value="1"/>
</dbReference>
<dbReference type="PANTHER" id="PTHR20905">
    <property type="entry name" value="N-ACETYLTRANSFERASE-RELATED"/>
    <property type="match status" value="1"/>
</dbReference>
<dbReference type="Proteomes" id="UP001642540">
    <property type="component" value="Unassembled WGS sequence"/>
</dbReference>
<dbReference type="InterPro" id="IPR016181">
    <property type="entry name" value="Acyl_CoA_acyltransferase"/>
</dbReference>
<accession>A0ABP1RS59</accession>
<dbReference type="EMBL" id="CAXLJM020000104">
    <property type="protein sequence ID" value="CAL8134424.1"/>
    <property type="molecule type" value="Genomic_DNA"/>
</dbReference>
<dbReference type="Gene3D" id="3.40.630.30">
    <property type="match status" value="1"/>
</dbReference>
<evidence type="ECO:0008006" key="3">
    <source>
        <dbReference type="Google" id="ProtNLM"/>
    </source>
</evidence>
<comment type="caution">
    <text evidence="1">The sequence shown here is derived from an EMBL/GenBank/DDBJ whole genome shotgun (WGS) entry which is preliminary data.</text>
</comment>
<evidence type="ECO:0000313" key="1">
    <source>
        <dbReference type="EMBL" id="CAL8134424.1"/>
    </source>
</evidence>
<protein>
    <recommendedName>
        <fullName evidence="3">N-acetyltransferase domain-containing protein</fullName>
    </recommendedName>
</protein>
<dbReference type="PANTHER" id="PTHR20905:SF1">
    <property type="entry name" value="AT07410P-RELATED"/>
    <property type="match status" value="1"/>
</dbReference>
<sequence length="220" mass="25409">MTEHVEGEWKNFVFRMAKPSDYPSILEHLWTNFFPDEPLGRHIGQEETMRQDFYANVSAALPENLSFIAVDKANGMIAGVRITVINRKGEHEELPPNTHRKSLAIRNILMKLSEDAKVFERFPEIEHYADFFMVSVGRDYRGYGLASEIYDRTYKMLQAMKVPLIKCVFTSPYTQRIARKTGFEEVARMKISDWKYEDNGELCAPNAGEDEVAIAMIKNM</sequence>
<proteinExistence type="predicted"/>
<keyword evidence="2" id="KW-1185">Reference proteome</keyword>
<gene>
    <name evidence="1" type="ORF">ODALV1_LOCUS25518</name>
</gene>
<reference evidence="1 2" key="1">
    <citation type="submission" date="2024-08" db="EMBL/GenBank/DDBJ databases">
        <authorList>
            <person name="Cucini C."/>
            <person name="Frati F."/>
        </authorList>
    </citation>
    <scope>NUCLEOTIDE SEQUENCE [LARGE SCALE GENOMIC DNA]</scope>
</reference>